<dbReference type="InterPro" id="IPR009045">
    <property type="entry name" value="Zn_M74/Hedgehog-like"/>
</dbReference>
<evidence type="ECO:0000256" key="9">
    <source>
        <dbReference type="HAMAP-Rule" id="MF_01924"/>
    </source>
</evidence>
<dbReference type="GO" id="GO:0071555">
    <property type="term" value="P:cell wall organization"/>
    <property type="evidence" value="ECO:0007669"/>
    <property type="project" value="UniProtKB-KW"/>
</dbReference>
<dbReference type="GO" id="GO:0008270">
    <property type="term" value="F:zinc ion binding"/>
    <property type="evidence" value="ECO:0007669"/>
    <property type="project" value="UniProtKB-UniRule"/>
</dbReference>
<dbReference type="Proteomes" id="UP000198614">
    <property type="component" value="Unassembled WGS sequence"/>
</dbReference>
<name>A0A1G7J9D4_9ACTN</name>
<comment type="cofactor">
    <cofactor evidence="9">
        <name>Zn(2+)</name>
        <dbReference type="ChEBI" id="CHEBI:29105"/>
    </cofactor>
    <text evidence="9">Binds 1 zinc ion per subunit.</text>
</comment>
<keyword evidence="5 9" id="KW-0862">Zinc</keyword>
<keyword evidence="6 9" id="KW-0224">Dipeptidase</keyword>
<keyword evidence="3 9" id="KW-0479">Metal-binding</keyword>
<evidence type="ECO:0000256" key="7">
    <source>
        <dbReference type="ARBA" id="ARBA00023049"/>
    </source>
</evidence>
<evidence type="ECO:0000256" key="6">
    <source>
        <dbReference type="ARBA" id="ARBA00022997"/>
    </source>
</evidence>
<accession>A0A1G7J9D4</accession>
<keyword evidence="2 9" id="KW-0645">Protease</keyword>
<keyword evidence="4 9" id="KW-0378">Hydrolase</keyword>
<dbReference type="PANTHER" id="PTHR43126">
    <property type="entry name" value="D-ALANYL-D-ALANINE DIPEPTIDASE"/>
    <property type="match status" value="1"/>
</dbReference>
<evidence type="ECO:0000313" key="12">
    <source>
        <dbReference type="Proteomes" id="UP000198614"/>
    </source>
</evidence>
<comment type="catalytic activity">
    <reaction evidence="1 9 10">
        <text>D-alanyl-D-alanine + H2O = 2 D-alanine</text>
        <dbReference type="Rhea" id="RHEA:20661"/>
        <dbReference type="ChEBI" id="CHEBI:15377"/>
        <dbReference type="ChEBI" id="CHEBI:57416"/>
        <dbReference type="ChEBI" id="CHEBI:57822"/>
        <dbReference type="EC" id="3.4.13.22"/>
    </reaction>
</comment>
<dbReference type="PANTHER" id="PTHR43126:SF2">
    <property type="entry name" value="D-ALANYL-D-ALANINE DIPEPTIDASE"/>
    <property type="match status" value="1"/>
</dbReference>
<evidence type="ECO:0000256" key="5">
    <source>
        <dbReference type="ARBA" id="ARBA00022833"/>
    </source>
</evidence>
<protein>
    <recommendedName>
        <fullName evidence="9 10">D-alanyl-D-alanine dipeptidase</fullName>
        <shortName evidence="9 10">D-Ala-D-Ala dipeptidase</shortName>
        <ecNumber evidence="9 10">3.4.13.22</ecNumber>
    </recommendedName>
</protein>
<feature type="active site" description="Proton donor/acceptor" evidence="9">
    <location>
        <position position="188"/>
    </location>
</feature>
<proteinExistence type="inferred from homology"/>
<dbReference type="SUPFAM" id="SSF55166">
    <property type="entry name" value="Hedgehog/DD-peptidase"/>
    <property type="match status" value="1"/>
</dbReference>
<feature type="binding site" evidence="9">
    <location>
        <position position="127"/>
    </location>
    <ligand>
        <name>Zn(2+)</name>
        <dbReference type="ChEBI" id="CHEBI:29105"/>
        <note>catalytic</note>
    </ligand>
</feature>
<dbReference type="CDD" id="cd14843">
    <property type="entry name" value="D-Ala-D-Ala_dipeptidase_like"/>
    <property type="match status" value="1"/>
</dbReference>
<evidence type="ECO:0000256" key="3">
    <source>
        <dbReference type="ARBA" id="ARBA00022723"/>
    </source>
</evidence>
<dbReference type="EMBL" id="FNAX01000006">
    <property type="protein sequence ID" value="SDF21531.1"/>
    <property type="molecule type" value="Genomic_DNA"/>
</dbReference>
<sequence>MKIVLMSDPRVAAIPVQDCGEELIDIRASGLFLVDQRKQDSDGHFAHLRHGLIERLEHAQRLLPTEFRLLVVEGYRPPALQRAYFEEYATKLRRGNPDWSDSRVHEAASRYVSPPEIAPHSAGAAVDLTLATPDGQEVDMGTRMNASPEESDGACYTHANSISGAARAHRDTLCRVMSATGFVNYPTEWWHFSYGDRYWALHTGQAAAVYGPCDRT</sequence>
<evidence type="ECO:0000313" key="11">
    <source>
        <dbReference type="EMBL" id="SDF21531.1"/>
    </source>
</evidence>
<feature type="site" description="Transition state stabilizer" evidence="9">
    <location>
        <position position="76"/>
    </location>
</feature>
<evidence type="ECO:0000256" key="8">
    <source>
        <dbReference type="ARBA" id="ARBA00023316"/>
    </source>
</evidence>
<dbReference type="GO" id="GO:0160237">
    <property type="term" value="F:D-Ala-D-Ala dipeptidase activity"/>
    <property type="evidence" value="ECO:0007669"/>
    <property type="project" value="UniProtKB-EC"/>
</dbReference>
<dbReference type="EC" id="3.4.13.22" evidence="9 10"/>
<dbReference type="AlphaFoldDB" id="A0A1G7J9D4"/>
<dbReference type="GO" id="GO:0008237">
    <property type="term" value="F:metallopeptidase activity"/>
    <property type="evidence" value="ECO:0007669"/>
    <property type="project" value="UniProtKB-KW"/>
</dbReference>
<feature type="binding site" evidence="9">
    <location>
        <position position="120"/>
    </location>
    <ligand>
        <name>Zn(2+)</name>
        <dbReference type="ChEBI" id="CHEBI:29105"/>
        <note>catalytic</note>
    </ligand>
</feature>
<comment type="function">
    <text evidence="9 10">Catalyzes hydrolysis of the D-alanyl-D-alanine dipeptide.</text>
</comment>
<dbReference type="HAMAP" id="MF_01924">
    <property type="entry name" value="A_A_dipeptidase"/>
    <property type="match status" value="1"/>
</dbReference>
<dbReference type="Pfam" id="PF01427">
    <property type="entry name" value="Peptidase_M15"/>
    <property type="match status" value="1"/>
</dbReference>
<dbReference type="InterPro" id="IPR000755">
    <property type="entry name" value="A_A_dipeptidase"/>
</dbReference>
<evidence type="ECO:0000256" key="1">
    <source>
        <dbReference type="ARBA" id="ARBA00001362"/>
    </source>
</evidence>
<keyword evidence="8 10" id="KW-0961">Cell wall biogenesis/degradation</keyword>
<organism evidence="11 12">
    <name type="scientific">Streptomyces griseoaurantiacus</name>
    <dbReference type="NCBI Taxonomy" id="68213"/>
    <lineage>
        <taxon>Bacteria</taxon>
        <taxon>Bacillati</taxon>
        <taxon>Actinomycetota</taxon>
        <taxon>Actinomycetes</taxon>
        <taxon>Kitasatosporales</taxon>
        <taxon>Streptomycetaceae</taxon>
        <taxon>Streptomyces</taxon>
        <taxon>Streptomyces aurantiacus group</taxon>
    </lineage>
</organism>
<reference evidence="11 12" key="1">
    <citation type="submission" date="2016-10" db="EMBL/GenBank/DDBJ databases">
        <authorList>
            <person name="de Groot N.N."/>
        </authorList>
    </citation>
    <scope>NUCLEOTIDE SEQUENCE [LARGE SCALE GENOMIC DNA]</scope>
    <source>
        <strain evidence="11 12">CGMCC 4.1859</strain>
    </source>
</reference>
<comment type="similarity">
    <text evidence="9 10">Belongs to the peptidase M15D family.</text>
</comment>
<dbReference type="PIRSF" id="PIRSF026671">
    <property type="entry name" value="AA_dipeptidase"/>
    <property type="match status" value="1"/>
</dbReference>
<dbReference type="Gene3D" id="3.30.1380.10">
    <property type="match status" value="1"/>
</dbReference>
<feature type="binding site" evidence="9">
    <location>
        <position position="191"/>
    </location>
    <ligand>
        <name>Zn(2+)</name>
        <dbReference type="ChEBI" id="CHEBI:29105"/>
        <note>catalytic</note>
    </ligand>
</feature>
<evidence type="ECO:0000256" key="2">
    <source>
        <dbReference type="ARBA" id="ARBA00022670"/>
    </source>
</evidence>
<evidence type="ECO:0000256" key="10">
    <source>
        <dbReference type="PIRNR" id="PIRNR026671"/>
    </source>
</evidence>
<dbReference type="GO" id="GO:0006508">
    <property type="term" value="P:proteolysis"/>
    <property type="evidence" value="ECO:0007669"/>
    <property type="project" value="UniProtKB-KW"/>
</dbReference>
<gene>
    <name evidence="11" type="ORF">SAMN05216260_106339</name>
</gene>
<keyword evidence="7 9" id="KW-0482">Metalloprotease</keyword>
<evidence type="ECO:0000256" key="4">
    <source>
        <dbReference type="ARBA" id="ARBA00022801"/>
    </source>
</evidence>